<dbReference type="AlphaFoldDB" id="A0A0L7LBS2"/>
<dbReference type="InterPro" id="IPR051342">
    <property type="entry name" value="PDZ_scaffold"/>
</dbReference>
<feature type="domain" description="PDZ" evidence="1">
    <location>
        <begin position="182"/>
        <end position="237"/>
    </location>
</feature>
<proteinExistence type="predicted"/>
<protein>
    <submittedName>
        <fullName evidence="2">Inactivation-no-after-potential D protein</fullName>
    </submittedName>
</protein>
<organism evidence="2 3">
    <name type="scientific">Operophtera brumata</name>
    <name type="common">Winter moth</name>
    <name type="synonym">Phalaena brumata</name>
    <dbReference type="NCBI Taxonomy" id="104452"/>
    <lineage>
        <taxon>Eukaryota</taxon>
        <taxon>Metazoa</taxon>
        <taxon>Ecdysozoa</taxon>
        <taxon>Arthropoda</taxon>
        <taxon>Hexapoda</taxon>
        <taxon>Insecta</taxon>
        <taxon>Pterygota</taxon>
        <taxon>Neoptera</taxon>
        <taxon>Endopterygota</taxon>
        <taxon>Lepidoptera</taxon>
        <taxon>Glossata</taxon>
        <taxon>Ditrysia</taxon>
        <taxon>Geometroidea</taxon>
        <taxon>Geometridae</taxon>
        <taxon>Larentiinae</taxon>
        <taxon>Operophtera</taxon>
    </lineage>
</organism>
<dbReference type="SMART" id="SM00228">
    <property type="entry name" value="PDZ"/>
    <property type="match status" value="3"/>
</dbReference>
<comment type="caution">
    <text evidence="2">The sequence shown here is derived from an EMBL/GenBank/DDBJ whole genome shotgun (WGS) entry which is preliminary data.</text>
</comment>
<dbReference type="Proteomes" id="UP000037510">
    <property type="component" value="Unassembled WGS sequence"/>
</dbReference>
<dbReference type="EMBL" id="JTDY01001803">
    <property type="protein sequence ID" value="KOB72845.1"/>
    <property type="molecule type" value="Genomic_DNA"/>
</dbReference>
<name>A0A0L7LBS2_OPEBR</name>
<dbReference type="InterPro" id="IPR001478">
    <property type="entry name" value="PDZ"/>
</dbReference>
<dbReference type="Pfam" id="PF00595">
    <property type="entry name" value="PDZ"/>
    <property type="match status" value="1"/>
</dbReference>
<reference evidence="2 3" key="1">
    <citation type="journal article" date="2015" name="Genome Biol. Evol.">
        <title>The genome of winter moth (Operophtera brumata) provides a genomic perspective on sexual dimorphism and phenology.</title>
        <authorList>
            <person name="Derks M.F."/>
            <person name="Smit S."/>
            <person name="Salis L."/>
            <person name="Schijlen E."/>
            <person name="Bossers A."/>
            <person name="Mateman C."/>
            <person name="Pijl A.S."/>
            <person name="de Ridder D."/>
            <person name="Groenen M.A."/>
            <person name="Visser M.E."/>
            <person name="Megens H.J."/>
        </authorList>
    </citation>
    <scope>NUCLEOTIDE SEQUENCE [LARGE SCALE GENOMIC DNA]</scope>
    <source>
        <strain evidence="2">WM2013NL</strain>
        <tissue evidence="2">Head and thorax</tissue>
    </source>
</reference>
<dbReference type="PANTHER" id="PTHR19964:SF89">
    <property type="entry name" value="INACTIVATION-NO-AFTER-POTENTIAL D PROTEIN-LIKE PROTEIN"/>
    <property type="match status" value="1"/>
</dbReference>
<dbReference type="InterPro" id="IPR036034">
    <property type="entry name" value="PDZ_sf"/>
</dbReference>
<evidence type="ECO:0000313" key="3">
    <source>
        <dbReference type="Proteomes" id="UP000037510"/>
    </source>
</evidence>
<evidence type="ECO:0000259" key="1">
    <source>
        <dbReference type="PROSITE" id="PS50106"/>
    </source>
</evidence>
<dbReference type="SUPFAM" id="SSF50156">
    <property type="entry name" value="PDZ domain-like"/>
    <property type="match status" value="3"/>
</dbReference>
<accession>A0A0L7LBS2</accession>
<gene>
    <name evidence="2" type="ORF">OBRU01_11721</name>
</gene>
<feature type="domain" description="PDZ" evidence="1">
    <location>
        <begin position="3"/>
        <end position="91"/>
    </location>
</feature>
<sequence>MVVVSIVAMPGPSGLGIMIIEGRHTEAGRGIFVSDLQEGSAAEQAAAKLKQTEGVVVLTVCSPNMKDPDDAAAAKLKQTEDVVVLTVCSPNMKDPDDAAAAKLKQTEDVVVLTVCSPNMKDPDDAAAAKLKQTEGVVVLTVCSPNMKDPDDAAAAKLKQTEGVVVLTVCSPNMKDPDDAAAGSSVLGVVLLGGSDTHVNGAAAIILDVYKDGCIAKDGRLQAGDQILDCNGLKMLVHRPDPHKFDQVEVELARKPGKPLGITCVAPVLAPGVYLGHMLPGSPAELDGRLQKGDLLVSVDGKDLSSADLMTAATAFKLCGNKVNIKVKRFKTVR</sequence>
<feature type="domain" description="PDZ" evidence="1">
    <location>
        <begin position="248"/>
        <end position="330"/>
    </location>
</feature>
<dbReference type="PANTHER" id="PTHR19964">
    <property type="entry name" value="MULTIPLE PDZ DOMAIN PROTEIN"/>
    <property type="match status" value="1"/>
</dbReference>
<dbReference type="PROSITE" id="PS50106">
    <property type="entry name" value="PDZ"/>
    <property type="match status" value="3"/>
</dbReference>
<dbReference type="Gene3D" id="2.30.42.10">
    <property type="match status" value="3"/>
</dbReference>
<keyword evidence="3" id="KW-1185">Reference proteome</keyword>
<dbReference type="STRING" id="104452.A0A0L7LBS2"/>
<evidence type="ECO:0000313" key="2">
    <source>
        <dbReference type="EMBL" id="KOB72845.1"/>
    </source>
</evidence>